<feature type="transmembrane region" description="Helical" evidence="1">
    <location>
        <begin position="106"/>
        <end position="128"/>
    </location>
</feature>
<name>A0A7H0H3T5_9ACTN</name>
<dbReference type="EMBL" id="CP060789">
    <property type="protein sequence ID" value="QNP55201.1"/>
    <property type="molecule type" value="Genomic_DNA"/>
</dbReference>
<feature type="transmembrane region" description="Helical" evidence="1">
    <location>
        <begin position="73"/>
        <end position="94"/>
    </location>
</feature>
<dbReference type="Proteomes" id="UP000516117">
    <property type="component" value="Chromosome"/>
</dbReference>
<feature type="transmembrane region" description="Helical" evidence="1">
    <location>
        <begin position="12"/>
        <end position="32"/>
    </location>
</feature>
<keyword evidence="1" id="KW-0812">Transmembrane</keyword>
<keyword evidence="1" id="KW-1133">Transmembrane helix</keyword>
<gene>
    <name evidence="2" type="ORF">H9L22_13225</name>
</gene>
<evidence type="ECO:0000313" key="3">
    <source>
        <dbReference type="Proteomes" id="UP000516117"/>
    </source>
</evidence>
<keyword evidence="1" id="KW-0472">Membrane</keyword>
<accession>A0A7H0H3T5</accession>
<dbReference type="KEGG" id="tdf:H9L22_13225"/>
<feature type="transmembrane region" description="Helical" evidence="1">
    <location>
        <begin position="38"/>
        <end position="61"/>
    </location>
</feature>
<sequence>MTTPGSEPTLWRVAAVLCGVAAALLVWLAVTAPAEPAFFRVLVAVAALGLILVCGLVVAQVRGCRRVRDGRRIASLIAGAVAGAAVVAIVPAVGGFARPLGETTATVVQVAFALGGVGIAAIGIWGFVRRG</sequence>
<dbReference type="RefSeq" id="WP_187720337.1">
    <property type="nucleotide sequence ID" value="NZ_BAABBL010000007.1"/>
</dbReference>
<evidence type="ECO:0000256" key="1">
    <source>
        <dbReference type="SAM" id="Phobius"/>
    </source>
</evidence>
<evidence type="ECO:0000313" key="2">
    <source>
        <dbReference type="EMBL" id="QNP55201.1"/>
    </source>
</evidence>
<keyword evidence="3" id="KW-1185">Reference proteome</keyword>
<proteinExistence type="predicted"/>
<organism evidence="2 3">
    <name type="scientific">Tessaracoccus defluvii</name>
    <dbReference type="NCBI Taxonomy" id="1285901"/>
    <lineage>
        <taxon>Bacteria</taxon>
        <taxon>Bacillati</taxon>
        <taxon>Actinomycetota</taxon>
        <taxon>Actinomycetes</taxon>
        <taxon>Propionibacteriales</taxon>
        <taxon>Propionibacteriaceae</taxon>
        <taxon>Tessaracoccus</taxon>
    </lineage>
</organism>
<dbReference type="AlphaFoldDB" id="A0A7H0H3T5"/>
<protein>
    <submittedName>
        <fullName evidence="2">Uncharacterized protein</fullName>
    </submittedName>
</protein>
<reference evidence="2 3" key="1">
    <citation type="submission" date="2020-08" db="EMBL/GenBank/DDBJ databases">
        <title>Genome sequence of Tessaracoccus defluvii JCM 17540T.</title>
        <authorList>
            <person name="Hyun D.-W."/>
            <person name="Bae J.-W."/>
        </authorList>
    </citation>
    <scope>NUCLEOTIDE SEQUENCE [LARGE SCALE GENOMIC DNA]</scope>
    <source>
        <strain evidence="2 3">JCM 17540</strain>
    </source>
</reference>